<gene>
    <name evidence="2" type="ORF">KUH32_11840</name>
</gene>
<evidence type="ECO:0008006" key="4">
    <source>
        <dbReference type="Google" id="ProtNLM"/>
    </source>
</evidence>
<evidence type="ECO:0000256" key="1">
    <source>
        <dbReference type="SAM" id="SignalP"/>
    </source>
</evidence>
<dbReference type="EMBL" id="JAHRWL010000002">
    <property type="protein sequence ID" value="MBV2360468.1"/>
    <property type="molecule type" value="Genomic_DNA"/>
</dbReference>
<keyword evidence="3" id="KW-1185">Reference proteome</keyword>
<reference evidence="2" key="1">
    <citation type="submission" date="2021-06" db="EMBL/GenBank/DDBJ databases">
        <title>Thalassococcus sp. CAU 1522 isolated from sea sand, Republic of Korea.</title>
        <authorList>
            <person name="Kim W."/>
        </authorList>
    </citation>
    <scope>NUCLEOTIDE SEQUENCE</scope>
    <source>
        <strain evidence="2">CAU 1522</strain>
    </source>
</reference>
<organism evidence="2 3">
    <name type="scientific">Thalassococcus arenae</name>
    <dbReference type="NCBI Taxonomy" id="2851652"/>
    <lineage>
        <taxon>Bacteria</taxon>
        <taxon>Pseudomonadati</taxon>
        <taxon>Pseudomonadota</taxon>
        <taxon>Alphaproteobacteria</taxon>
        <taxon>Rhodobacterales</taxon>
        <taxon>Roseobacteraceae</taxon>
        <taxon>Thalassococcus</taxon>
    </lineage>
</organism>
<sequence>MMRFYLLGVAALALAGCEPAVPNSAAPNPGAGVGFGNYAEYQARREEALIGNRSVTTVRPPSDVQTTAVQSTPVDAGRSETVAEAAARALDAQNNSGVAPVDASPSNPAPQVVTNAAGISNENNFDAVSAQRDIEDDAALIARNRAQYQLITPTDLPTRAGTERPNIVEYALRTNNPVGTPLYRRSSFNAQAKFERACAGFASDDLAQEEFLAQGGPERDRMGMDPDGDGFACGWNPRPFRAVRGG</sequence>
<proteinExistence type="predicted"/>
<protein>
    <recommendedName>
        <fullName evidence="4">Excalibur calcium-binding domain-containing protein</fullName>
    </recommendedName>
</protein>
<accession>A0ABS6N914</accession>
<feature type="chain" id="PRO_5045920617" description="Excalibur calcium-binding domain-containing protein" evidence="1">
    <location>
        <begin position="21"/>
        <end position="246"/>
    </location>
</feature>
<dbReference type="PROSITE" id="PS51257">
    <property type="entry name" value="PROKAR_LIPOPROTEIN"/>
    <property type="match status" value="1"/>
</dbReference>
<dbReference type="Proteomes" id="UP001166293">
    <property type="component" value="Unassembled WGS sequence"/>
</dbReference>
<feature type="signal peptide" evidence="1">
    <location>
        <begin position="1"/>
        <end position="20"/>
    </location>
</feature>
<name>A0ABS6N914_9RHOB</name>
<comment type="caution">
    <text evidence="2">The sequence shown here is derived from an EMBL/GenBank/DDBJ whole genome shotgun (WGS) entry which is preliminary data.</text>
</comment>
<evidence type="ECO:0000313" key="2">
    <source>
        <dbReference type="EMBL" id="MBV2360468.1"/>
    </source>
</evidence>
<evidence type="ECO:0000313" key="3">
    <source>
        <dbReference type="Proteomes" id="UP001166293"/>
    </source>
</evidence>
<keyword evidence="1" id="KW-0732">Signal</keyword>